<sequence length="126" mass="13893">MSEHEHGTFSILKAFVLGAITGAGLALLFAPYSGKETRKKLVEKKDDAKKVLKDTTDQVIKKGGELIEDGKKTVESLKGEMSKVVDEGKKSLHSIRNEITKFVEESKDSVKKTVKEEMAALENELT</sequence>
<gene>
    <name evidence="2" type="ORF">A2Z86_03070</name>
</gene>
<keyword evidence="1" id="KW-1133">Transmembrane helix</keyword>
<organism evidence="2 3">
    <name type="scientific">Candidatus Glassbacteria bacterium GWA2_58_10</name>
    <dbReference type="NCBI Taxonomy" id="1817865"/>
    <lineage>
        <taxon>Bacteria</taxon>
        <taxon>Candidatus Glassiibacteriota</taxon>
    </lineage>
</organism>
<feature type="transmembrane region" description="Helical" evidence="1">
    <location>
        <begin position="12"/>
        <end position="30"/>
    </location>
</feature>
<evidence type="ECO:0000313" key="3">
    <source>
        <dbReference type="Proteomes" id="UP000176992"/>
    </source>
</evidence>
<dbReference type="InterPro" id="IPR052928">
    <property type="entry name" value="Desiccation-related_membrane"/>
</dbReference>
<dbReference type="PANTHER" id="PTHR35792">
    <property type="entry name" value="GENERAL STRESS PROTEIN"/>
    <property type="match status" value="1"/>
</dbReference>
<name>A0A1F5YFF3_9BACT</name>
<evidence type="ECO:0008006" key="4">
    <source>
        <dbReference type="Google" id="ProtNLM"/>
    </source>
</evidence>
<protein>
    <recommendedName>
        <fullName evidence="4">Gas vesicle protein</fullName>
    </recommendedName>
</protein>
<evidence type="ECO:0000256" key="1">
    <source>
        <dbReference type="SAM" id="Phobius"/>
    </source>
</evidence>
<accession>A0A1F5YFF3</accession>
<dbReference type="PANTHER" id="PTHR35792:SF2">
    <property type="entry name" value="GENERAL STRESS PROTEIN"/>
    <property type="match status" value="1"/>
</dbReference>
<evidence type="ECO:0000313" key="2">
    <source>
        <dbReference type="EMBL" id="OGF98706.1"/>
    </source>
</evidence>
<dbReference type="EMBL" id="MFIV01000067">
    <property type="protein sequence ID" value="OGF98706.1"/>
    <property type="molecule type" value="Genomic_DNA"/>
</dbReference>
<proteinExistence type="predicted"/>
<dbReference type="Pfam" id="PF12732">
    <property type="entry name" value="YtxH"/>
    <property type="match status" value="1"/>
</dbReference>
<keyword evidence="1" id="KW-0812">Transmembrane</keyword>
<feature type="non-terminal residue" evidence="2">
    <location>
        <position position="126"/>
    </location>
</feature>
<keyword evidence="1" id="KW-0472">Membrane</keyword>
<dbReference type="AlphaFoldDB" id="A0A1F5YFF3"/>
<dbReference type="Proteomes" id="UP000176992">
    <property type="component" value="Unassembled WGS sequence"/>
</dbReference>
<dbReference type="InterPro" id="IPR024623">
    <property type="entry name" value="YtxH"/>
</dbReference>
<comment type="caution">
    <text evidence="2">The sequence shown here is derived from an EMBL/GenBank/DDBJ whole genome shotgun (WGS) entry which is preliminary data.</text>
</comment>
<reference evidence="2 3" key="1">
    <citation type="journal article" date="2016" name="Nat. Commun.">
        <title>Thousands of microbial genomes shed light on interconnected biogeochemical processes in an aquifer system.</title>
        <authorList>
            <person name="Anantharaman K."/>
            <person name="Brown C.T."/>
            <person name="Hug L.A."/>
            <person name="Sharon I."/>
            <person name="Castelle C.J."/>
            <person name="Probst A.J."/>
            <person name="Thomas B.C."/>
            <person name="Singh A."/>
            <person name="Wilkins M.J."/>
            <person name="Karaoz U."/>
            <person name="Brodie E.L."/>
            <person name="Williams K.H."/>
            <person name="Hubbard S.S."/>
            <person name="Banfield J.F."/>
        </authorList>
    </citation>
    <scope>NUCLEOTIDE SEQUENCE [LARGE SCALE GENOMIC DNA]</scope>
</reference>